<accession>H8YXP4</accession>
<organism evidence="1 2">
    <name type="scientific">Thiorhodovibrio frisius</name>
    <dbReference type="NCBI Taxonomy" id="631362"/>
    <lineage>
        <taxon>Bacteria</taxon>
        <taxon>Pseudomonadati</taxon>
        <taxon>Pseudomonadota</taxon>
        <taxon>Gammaproteobacteria</taxon>
        <taxon>Chromatiales</taxon>
        <taxon>Chromatiaceae</taxon>
        <taxon>Thiorhodovibrio</taxon>
    </lineage>
</organism>
<keyword evidence="2" id="KW-1185">Reference proteome</keyword>
<reference evidence="1 2" key="2">
    <citation type="submission" date="2011-11" db="EMBL/GenBank/DDBJ databases">
        <authorList>
            <consortium name="US DOE Joint Genome Institute"/>
            <person name="Lucas S."/>
            <person name="Han J."/>
            <person name="Lapidus A."/>
            <person name="Cheng J.-F."/>
            <person name="Goodwin L."/>
            <person name="Pitluck S."/>
            <person name="Peters L."/>
            <person name="Ovchinnikova G."/>
            <person name="Zhang X."/>
            <person name="Detter J.C."/>
            <person name="Han C."/>
            <person name="Tapia R."/>
            <person name="Land M."/>
            <person name="Hauser L."/>
            <person name="Kyrpides N."/>
            <person name="Ivanova N."/>
            <person name="Pagani I."/>
            <person name="Vogl K."/>
            <person name="Liu Z."/>
            <person name="Overmann J."/>
            <person name="Frigaard N.-U."/>
            <person name="Bryant D."/>
            <person name="Woyke T."/>
        </authorList>
    </citation>
    <scope>NUCLEOTIDE SEQUENCE [LARGE SCALE GENOMIC DNA]</scope>
    <source>
        <strain evidence="1 2">970</strain>
    </source>
</reference>
<proteinExistence type="predicted"/>
<evidence type="ECO:0000313" key="1">
    <source>
        <dbReference type="EMBL" id="EIC23220.1"/>
    </source>
</evidence>
<protein>
    <submittedName>
        <fullName evidence="1">Uncharacterized protein</fullName>
    </submittedName>
</protein>
<dbReference type="Proteomes" id="UP000002964">
    <property type="component" value="Unassembled WGS sequence"/>
</dbReference>
<reference evidence="2" key="1">
    <citation type="submission" date="2011-06" db="EMBL/GenBank/DDBJ databases">
        <authorList>
            <consortium name="US DOE Joint Genome Institute (JGI-PGF)"/>
            <person name="Lucas S."/>
            <person name="Han J."/>
            <person name="Lapidus A."/>
            <person name="Cheng J.-F."/>
            <person name="Goodwin L."/>
            <person name="Pitluck S."/>
            <person name="Peters L."/>
            <person name="Land M.L."/>
            <person name="Hauser L."/>
            <person name="Vogl K."/>
            <person name="Liu Z."/>
            <person name="Overmann J."/>
            <person name="Frigaard N.-U."/>
            <person name="Bryant D.A."/>
            <person name="Woyke T.J."/>
        </authorList>
    </citation>
    <scope>NUCLEOTIDE SEQUENCE [LARGE SCALE GENOMIC DNA]</scope>
    <source>
        <strain evidence="2">970</strain>
    </source>
</reference>
<dbReference type="STRING" id="631362.Thi970DRAFT_00876"/>
<dbReference type="EMBL" id="JH603168">
    <property type="protein sequence ID" value="EIC23220.1"/>
    <property type="molecule type" value="Genomic_DNA"/>
</dbReference>
<gene>
    <name evidence="1" type="ORF">Thi970DRAFT_00876</name>
</gene>
<dbReference type="AlphaFoldDB" id="H8YXP4"/>
<name>H8YXP4_9GAMM</name>
<sequence length="120" mass="13429">MPTIHFDTAKAITGLSRSSLWRRIREHPGSSKTVGPTKSQMRTRIDVDSALAWNRLGTPALNMVWACGCLNSATHKTPLPGWRRPPSKVMLRPRSDWPSVWCIAEAANKTKPNPKRMGIK</sequence>
<evidence type="ECO:0000313" key="2">
    <source>
        <dbReference type="Proteomes" id="UP000002964"/>
    </source>
</evidence>
<dbReference type="HOGENOM" id="CLU_2048668_0_0_6"/>